<dbReference type="InterPro" id="IPR012337">
    <property type="entry name" value="RNaseH-like_sf"/>
</dbReference>
<accession>A0A9P1DNL5</accession>
<evidence type="ECO:0000313" key="5">
    <source>
        <dbReference type="EMBL" id="CAL4800078.1"/>
    </source>
</evidence>
<dbReference type="GO" id="GO:0008270">
    <property type="term" value="F:zinc ion binding"/>
    <property type="evidence" value="ECO:0007669"/>
    <property type="project" value="UniProtKB-KW"/>
</dbReference>
<dbReference type="SUPFAM" id="SSF53098">
    <property type="entry name" value="Ribonuclease H-like"/>
    <property type="match status" value="1"/>
</dbReference>
<evidence type="ECO:0000259" key="2">
    <source>
        <dbReference type="PROSITE" id="PS50157"/>
    </source>
</evidence>
<dbReference type="Gene3D" id="3.60.10.10">
    <property type="entry name" value="Endonuclease/exonuclease/phosphatase"/>
    <property type="match status" value="1"/>
</dbReference>
<keyword evidence="1" id="KW-0479">Metal-binding</keyword>
<evidence type="ECO:0000313" key="6">
    <source>
        <dbReference type="Proteomes" id="UP001152797"/>
    </source>
</evidence>
<dbReference type="Proteomes" id="UP001152797">
    <property type="component" value="Unassembled WGS sequence"/>
</dbReference>
<dbReference type="Gene3D" id="3.30.420.10">
    <property type="entry name" value="Ribonuclease H-like superfamily/Ribonuclease H"/>
    <property type="match status" value="1"/>
</dbReference>
<dbReference type="PROSITE" id="PS50157">
    <property type="entry name" value="ZINC_FINGER_C2H2_2"/>
    <property type="match status" value="1"/>
</dbReference>
<keyword evidence="6" id="KW-1185">Reference proteome</keyword>
<dbReference type="SUPFAM" id="SSF56219">
    <property type="entry name" value="DNase I-like"/>
    <property type="match status" value="1"/>
</dbReference>
<feature type="domain" description="C2H2-type" evidence="2">
    <location>
        <begin position="1467"/>
        <end position="1490"/>
    </location>
</feature>
<dbReference type="PROSITE" id="PS00028">
    <property type="entry name" value="ZINC_FINGER_C2H2_1"/>
    <property type="match status" value="1"/>
</dbReference>
<comment type="caution">
    <text evidence="3">The sequence shown here is derived from an EMBL/GenBank/DDBJ whole genome shotgun (WGS) entry which is preliminary data.</text>
</comment>
<keyword evidence="1" id="KW-0863">Zinc-finger</keyword>
<evidence type="ECO:0000256" key="1">
    <source>
        <dbReference type="PROSITE-ProRule" id="PRU00042"/>
    </source>
</evidence>
<sequence>MPHMEISEDPMEALEHPPFWQRYIRTQNMRMHMVVNAGRYYDVVGPWHDGDVRVMKVYVAQKAQALAIMLREGYIPDPQTDELITEQVGAALQKAEAPDSSFCEICIHLREKPWQQVDEAHATDNSKGRLRRGMLDESIGKTRHTAADAEATAIIAGAEFLLAKQCTSNMKIFFHYDARAVGHGACGTQKVVSHTDDYSDRQQAARILLSILQQRAEVVKGLHVKAHDGHPWNECADSIAGLVCSGWQPPIQAELRSGKLLSNALREWAWVEAAPSDGMPSLEIILHNERATDPTLNLQNGKGDQAKSRPFLDETQDDLCQVHQVRFATANVGTMEYKGGSECCSVKANELLRQCQHEGIHICAIQESRASTSRMVMNGPFTRFIAEGNKGQAGAELWLKVEEISKIFHCNFHPEKDVCIWHSSERILAARCQFGKHSLEIIVFYAPQRGRGIQEQEAWWTHFKNVLQNRDMRARLFILGDGNCSVGSIEDGAVGSLAADIEDEGGRHLHDICTQENLMIPSTFDQWHNGQTHTFISTKGGRSRIDFILIPQECAANVVRSFVNLDLDLMNGDRDHLALCLDCEIMVGEKGVVRRFNRHRLYNRGEARKQQQQQNIRDVIDGCPVADWSTDMNDHWDMVRHHFQMKAKALFPCQKRQQRQLHFSCEAWDVLCNRKEIRKQYRELQRGKNLNLLKAMWHSWRCAAGQTMEEVDFRMPLHLLRCQEAITYEARMKADRDFKAIKRRDWRKWIQKQVNEKVTAAQGVKSSELFKILRPKQMIARSAGKLIRHLPGLIGQDGQFKRDRDEVAVEWQAQFGGIENTEEVSVAELLNRSCQQCFEQRTGNDLLQVPTLYQLEGAIRALQAEKAPGLDDIGAELLQADPSKAAQKLFPLLLKAAVRGQGVMEWAGGCLLPLFKGKGNPQRMGGYRAILLESAVSRAMSKAWRPRLTAGLSQVARPMQWGGRPGLSIEALHLHIHFWKRNAKRRRVSHAVIFLDIKAAFYSVVKQMVAGKTKGMQDLDKVFSRMGLPEHMREDFLQQTGNVNLLQEATSSSLVAGSMAAMLGHTWFIIPEAKSIQAPMTGSRPGDPNADVLFSLVLAKMLRDIEQKAMEQGLELSHETVAGDVSDVVTWVDDIAFSITGGAHVLVDKTMQLLTIVQDTMLEHGLSLSYGVGKTAVMFSFHGEGAIAARQETEQKYQDGLPLLSEYKGQVKIPLVSHYRYLGGFVVRSGSRLPELRVRTAGAMAKLKPLRRVLTHPDLLPEQRSRLVKSLGLSVFTLHAGTLYALTQGEFRQWQAGIYKIYQCIHQRTQEGDVQHFTLYQLVNMLRSPMPMELIHLSRLRLLAHIIKAGDAPMIAAVIENHEIERDESWLQAAFSSLRWLTQQVGEENVPEEFFQLDQAQVWAWFRPGAMEFKGLIKKAELAHLCKIESFCALHQQAKEQDQILKEMGWTYNGDDEEQGTQDANLFSCDECDAYFTLASSLAVHQQKKHGRRVALRRVACDAACRACGRFYHTRPRLIKHLQTAQSGCWQFHLRNYVPMTEEATLQLDERDCRLGVATHQKGLIDHCLDHRWRWCTEQEKENGMALKHSEVQCEGEPSQHELQEWAELGMLPPGQGGRARTKRLSKFWVVHNVGYDATALEQQLVDRVQKWAPNHDWIPRGPAEGRRFSPSI</sequence>
<dbReference type="InterPro" id="IPR036397">
    <property type="entry name" value="RNaseH_sf"/>
</dbReference>
<reference evidence="3" key="1">
    <citation type="submission" date="2022-10" db="EMBL/GenBank/DDBJ databases">
        <authorList>
            <person name="Chen Y."/>
            <person name="Dougan E. K."/>
            <person name="Chan C."/>
            <person name="Rhodes N."/>
            <person name="Thang M."/>
        </authorList>
    </citation>
    <scope>NUCLEOTIDE SEQUENCE</scope>
</reference>
<dbReference type="InterPro" id="IPR013087">
    <property type="entry name" value="Znf_C2H2_type"/>
</dbReference>
<name>A0A9P1DNL5_9DINO</name>
<dbReference type="EMBL" id="CAMXCT030005569">
    <property type="protein sequence ID" value="CAL4800078.1"/>
    <property type="molecule type" value="Genomic_DNA"/>
</dbReference>
<dbReference type="EMBL" id="CAMXCT010005569">
    <property type="protein sequence ID" value="CAI4012766.1"/>
    <property type="molecule type" value="Genomic_DNA"/>
</dbReference>
<organism evidence="3">
    <name type="scientific">Cladocopium goreaui</name>
    <dbReference type="NCBI Taxonomy" id="2562237"/>
    <lineage>
        <taxon>Eukaryota</taxon>
        <taxon>Sar</taxon>
        <taxon>Alveolata</taxon>
        <taxon>Dinophyceae</taxon>
        <taxon>Suessiales</taxon>
        <taxon>Symbiodiniaceae</taxon>
        <taxon>Cladocopium</taxon>
    </lineage>
</organism>
<dbReference type="SUPFAM" id="SSF57667">
    <property type="entry name" value="beta-beta-alpha zinc fingers"/>
    <property type="match status" value="1"/>
</dbReference>
<dbReference type="EMBL" id="CAMXCT020005569">
    <property type="protein sequence ID" value="CAL1166141.1"/>
    <property type="molecule type" value="Genomic_DNA"/>
</dbReference>
<dbReference type="SMART" id="SM00355">
    <property type="entry name" value="ZnF_C2H2"/>
    <property type="match status" value="2"/>
</dbReference>
<dbReference type="Pfam" id="PF00078">
    <property type="entry name" value="RVT_1"/>
    <property type="match status" value="1"/>
</dbReference>
<protein>
    <submittedName>
        <fullName evidence="5">LINE-1 retrotransposable element ORF2 protein (ORF2p)</fullName>
    </submittedName>
</protein>
<dbReference type="OrthoDB" id="446385at2759"/>
<evidence type="ECO:0000313" key="3">
    <source>
        <dbReference type="EMBL" id="CAI4012766.1"/>
    </source>
</evidence>
<dbReference type="Gene3D" id="3.30.160.60">
    <property type="entry name" value="Classic Zinc Finger"/>
    <property type="match status" value="1"/>
</dbReference>
<dbReference type="InterPro" id="IPR000477">
    <property type="entry name" value="RT_dom"/>
</dbReference>
<dbReference type="InterPro" id="IPR036236">
    <property type="entry name" value="Znf_C2H2_sf"/>
</dbReference>
<dbReference type="InterPro" id="IPR036691">
    <property type="entry name" value="Endo/exonu/phosph_ase_sf"/>
</dbReference>
<keyword evidence="1" id="KW-0862">Zinc</keyword>
<dbReference type="GO" id="GO:0003676">
    <property type="term" value="F:nucleic acid binding"/>
    <property type="evidence" value="ECO:0007669"/>
    <property type="project" value="InterPro"/>
</dbReference>
<evidence type="ECO:0000313" key="4">
    <source>
        <dbReference type="EMBL" id="CAL1166141.1"/>
    </source>
</evidence>
<dbReference type="PANTHER" id="PTHR19446">
    <property type="entry name" value="REVERSE TRANSCRIPTASES"/>
    <property type="match status" value="1"/>
</dbReference>
<reference evidence="4" key="2">
    <citation type="submission" date="2024-04" db="EMBL/GenBank/DDBJ databases">
        <authorList>
            <person name="Chen Y."/>
            <person name="Shah S."/>
            <person name="Dougan E. K."/>
            <person name="Thang M."/>
            <person name="Chan C."/>
        </authorList>
    </citation>
    <scope>NUCLEOTIDE SEQUENCE [LARGE SCALE GENOMIC DNA]</scope>
</reference>
<proteinExistence type="predicted"/>
<gene>
    <name evidence="3" type="ORF">C1SCF055_LOCUS37795</name>
</gene>